<proteinExistence type="predicted"/>
<reference evidence="1" key="1">
    <citation type="journal article" date="2014" name="Front. Microbiol.">
        <title>High frequency of phylogenetically diverse reductive dehalogenase-homologous genes in deep subseafloor sedimentary metagenomes.</title>
        <authorList>
            <person name="Kawai M."/>
            <person name="Futagami T."/>
            <person name="Toyoda A."/>
            <person name="Takaki Y."/>
            <person name="Nishi S."/>
            <person name="Hori S."/>
            <person name="Arai W."/>
            <person name="Tsubouchi T."/>
            <person name="Morono Y."/>
            <person name="Uchiyama I."/>
            <person name="Ito T."/>
            <person name="Fujiyama A."/>
            <person name="Inagaki F."/>
            <person name="Takami H."/>
        </authorList>
    </citation>
    <scope>NUCLEOTIDE SEQUENCE</scope>
    <source>
        <strain evidence="1">Expedition CK06-06</strain>
    </source>
</reference>
<sequence>QQFEEDFLRTGETWSSLVKNDPRVQMTWEEWKHSASLSVEELLL</sequence>
<dbReference type="EMBL" id="BART01032807">
    <property type="protein sequence ID" value="GAH14922.1"/>
    <property type="molecule type" value="Genomic_DNA"/>
</dbReference>
<gene>
    <name evidence="1" type="ORF">S01H4_56587</name>
</gene>
<organism evidence="1">
    <name type="scientific">marine sediment metagenome</name>
    <dbReference type="NCBI Taxonomy" id="412755"/>
    <lineage>
        <taxon>unclassified sequences</taxon>
        <taxon>metagenomes</taxon>
        <taxon>ecological metagenomes</taxon>
    </lineage>
</organism>
<feature type="non-terminal residue" evidence="1">
    <location>
        <position position="1"/>
    </location>
</feature>
<comment type="caution">
    <text evidence="1">The sequence shown here is derived from an EMBL/GenBank/DDBJ whole genome shotgun (WGS) entry which is preliminary data.</text>
</comment>
<dbReference type="AlphaFoldDB" id="X1D3Z1"/>
<evidence type="ECO:0000313" key="1">
    <source>
        <dbReference type="EMBL" id="GAH14922.1"/>
    </source>
</evidence>
<name>X1D3Z1_9ZZZZ</name>
<accession>X1D3Z1</accession>
<protein>
    <submittedName>
        <fullName evidence="1">Uncharacterized protein</fullName>
    </submittedName>
</protein>